<proteinExistence type="predicted"/>
<accession>A0A2U1TMX5</accession>
<name>A0A2U1TMX5_9GAMM</name>
<keyword evidence="3" id="KW-1185">Reference proteome</keyword>
<organism evidence="2 3">
    <name type="scientific">Brenneria roseae subsp. americana</name>
    <dbReference type="NCBI Taxonomy" id="1508507"/>
    <lineage>
        <taxon>Bacteria</taxon>
        <taxon>Pseudomonadati</taxon>
        <taxon>Pseudomonadota</taxon>
        <taxon>Gammaproteobacteria</taxon>
        <taxon>Enterobacterales</taxon>
        <taxon>Pectobacteriaceae</taxon>
        <taxon>Brenneria</taxon>
    </lineage>
</organism>
<reference evidence="2 3" key="1">
    <citation type="submission" date="2018-04" db="EMBL/GenBank/DDBJ databases">
        <title>Brenneria corticis sp.nov.</title>
        <authorList>
            <person name="Li Y."/>
        </authorList>
    </citation>
    <scope>NUCLEOTIDE SEQUENCE [LARGE SCALE GENOMIC DNA]</scope>
    <source>
        <strain evidence="2 3">LMG 27715</strain>
    </source>
</reference>
<dbReference type="AlphaFoldDB" id="A0A2U1TMX5"/>
<keyword evidence="1" id="KW-0175">Coiled coil</keyword>
<dbReference type="OrthoDB" id="6434650at2"/>
<evidence type="ECO:0000313" key="3">
    <source>
        <dbReference type="Proteomes" id="UP000245138"/>
    </source>
</evidence>
<dbReference type="Proteomes" id="UP000245138">
    <property type="component" value="Unassembled WGS sequence"/>
</dbReference>
<evidence type="ECO:0000256" key="1">
    <source>
        <dbReference type="SAM" id="Coils"/>
    </source>
</evidence>
<sequence length="159" mass="17657">MKPEMSTAVMIERVRELSVTSQESVLLNLVANRIELLLATESGISLELNSIRCALGIPPGESVHAGVVNECVRLNGEILELRNRLAAYDRAANTLKQQLAAERALVPTKVTVYQPFEVDGVDMDCIRDRTGRSDEYCEGFFDGLLDAERQIREYKDGDA</sequence>
<dbReference type="EMBL" id="QDKJ01000013">
    <property type="protein sequence ID" value="PWC10682.1"/>
    <property type="molecule type" value="Genomic_DNA"/>
</dbReference>
<evidence type="ECO:0000313" key="2">
    <source>
        <dbReference type="EMBL" id="PWC10682.1"/>
    </source>
</evidence>
<protein>
    <submittedName>
        <fullName evidence="2">Uncharacterized protein</fullName>
    </submittedName>
</protein>
<feature type="coiled-coil region" evidence="1">
    <location>
        <begin position="71"/>
        <end position="98"/>
    </location>
</feature>
<gene>
    <name evidence="2" type="ORF">B4923_16320</name>
</gene>
<dbReference type="RefSeq" id="WP_109055428.1">
    <property type="nucleotide sequence ID" value="NZ_QDKJ01000013.1"/>
</dbReference>
<comment type="caution">
    <text evidence="2">The sequence shown here is derived from an EMBL/GenBank/DDBJ whole genome shotgun (WGS) entry which is preliminary data.</text>
</comment>